<keyword evidence="1" id="KW-0732">Signal</keyword>
<feature type="chain" id="PRO_5040719862" description="Secreted protein" evidence="1">
    <location>
        <begin position="29"/>
        <end position="100"/>
    </location>
</feature>
<evidence type="ECO:0000313" key="2">
    <source>
        <dbReference type="EMBL" id="CAI6335864.1"/>
    </source>
</evidence>
<organism evidence="2 3">
    <name type="scientific">Periconia digitata</name>
    <dbReference type="NCBI Taxonomy" id="1303443"/>
    <lineage>
        <taxon>Eukaryota</taxon>
        <taxon>Fungi</taxon>
        <taxon>Dikarya</taxon>
        <taxon>Ascomycota</taxon>
        <taxon>Pezizomycotina</taxon>
        <taxon>Dothideomycetes</taxon>
        <taxon>Pleosporomycetidae</taxon>
        <taxon>Pleosporales</taxon>
        <taxon>Massarineae</taxon>
        <taxon>Periconiaceae</taxon>
        <taxon>Periconia</taxon>
    </lineage>
</organism>
<protein>
    <recommendedName>
        <fullName evidence="4">Secreted protein</fullName>
    </recommendedName>
</protein>
<dbReference type="AlphaFoldDB" id="A0A9W4UIC5"/>
<name>A0A9W4UIC5_9PLEO</name>
<accession>A0A9W4UIC5</accession>
<evidence type="ECO:0008006" key="4">
    <source>
        <dbReference type="Google" id="ProtNLM"/>
    </source>
</evidence>
<sequence length="100" mass="10972">MTNRIYLISQVQLLLVHVLFLAQFEAKAGSPRVVVEHCLVSNSFQLLRRLSTNKVASPMDRVSAERSSPGKTEAKRGVLPPVLCIAASCSLAQVSFFDVE</sequence>
<proteinExistence type="predicted"/>
<feature type="signal peptide" evidence="1">
    <location>
        <begin position="1"/>
        <end position="28"/>
    </location>
</feature>
<comment type="caution">
    <text evidence="2">The sequence shown here is derived from an EMBL/GenBank/DDBJ whole genome shotgun (WGS) entry which is preliminary data.</text>
</comment>
<reference evidence="2" key="1">
    <citation type="submission" date="2023-01" db="EMBL/GenBank/DDBJ databases">
        <authorList>
            <person name="Van Ghelder C."/>
            <person name="Rancurel C."/>
        </authorList>
    </citation>
    <scope>NUCLEOTIDE SEQUENCE</scope>
    <source>
        <strain evidence="2">CNCM I-4278</strain>
    </source>
</reference>
<gene>
    <name evidence="2" type="ORF">PDIGIT_LOCUS8952</name>
</gene>
<evidence type="ECO:0000256" key="1">
    <source>
        <dbReference type="SAM" id="SignalP"/>
    </source>
</evidence>
<dbReference type="Proteomes" id="UP001152607">
    <property type="component" value="Unassembled WGS sequence"/>
</dbReference>
<evidence type="ECO:0000313" key="3">
    <source>
        <dbReference type="Proteomes" id="UP001152607"/>
    </source>
</evidence>
<keyword evidence="3" id="KW-1185">Reference proteome</keyword>
<dbReference type="EMBL" id="CAOQHR010000006">
    <property type="protein sequence ID" value="CAI6335864.1"/>
    <property type="molecule type" value="Genomic_DNA"/>
</dbReference>